<dbReference type="CDD" id="cd00383">
    <property type="entry name" value="trans_reg_C"/>
    <property type="match status" value="1"/>
</dbReference>
<keyword evidence="2" id="KW-0902">Two-component regulatory system</keyword>
<dbReference type="Pfam" id="PF00486">
    <property type="entry name" value="Trans_reg_C"/>
    <property type="match status" value="1"/>
</dbReference>
<dbReference type="InterPro" id="IPR016032">
    <property type="entry name" value="Sig_transdc_resp-reg_C-effctor"/>
</dbReference>
<keyword evidence="3" id="KW-0805">Transcription regulation</keyword>
<evidence type="ECO:0000256" key="6">
    <source>
        <dbReference type="PROSITE-ProRule" id="PRU00169"/>
    </source>
</evidence>
<dbReference type="PROSITE" id="PS50110">
    <property type="entry name" value="RESPONSE_REGULATORY"/>
    <property type="match status" value="1"/>
</dbReference>
<dbReference type="SUPFAM" id="SSF46894">
    <property type="entry name" value="C-terminal effector domain of the bipartite response regulators"/>
    <property type="match status" value="1"/>
</dbReference>
<keyword evidence="11" id="KW-1185">Reference proteome</keyword>
<dbReference type="InterPro" id="IPR039420">
    <property type="entry name" value="WalR-like"/>
</dbReference>
<dbReference type="InterPro" id="IPR001867">
    <property type="entry name" value="OmpR/PhoB-type_DNA-bd"/>
</dbReference>
<evidence type="ECO:0000256" key="7">
    <source>
        <dbReference type="PROSITE-ProRule" id="PRU01091"/>
    </source>
</evidence>
<dbReference type="InterPro" id="IPR001789">
    <property type="entry name" value="Sig_transdc_resp-reg_receiver"/>
</dbReference>
<evidence type="ECO:0000256" key="4">
    <source>
        <dbReference type="ARBA" id="ARBA00023125"/>
    </source>
</evidence>
<dbReference type="PANTHER" id="PTHR48111:SF1">
    <property type="entry name" value="TWO-COMPONENT RESPONSE REGULATOR ORR33"/>
    <property type="match status" value="1"/>
</dbReference>
<dbReference type="CDD" id="cd00156">
    <property type="entry name" value="REC"/>
    <property type="match status" value="1"/>
</dbReference>
<evidence type="ECO:0000313" key="10">
    <source>
        <dbReference type="EMBL" id="MBR0655748.1"/>
    </source>
</evidence>
<dbReference type="SMART" id="SM00448">
    <property type="entry name" value="REC"/>
    <property type="match status" value="1"/>
</dbReference>
<dbReference type="Gene3D" id="1.10.10.10">
    <property type="entry name" value="Winged helix-like DNA-binding domain superfamily/Winged helix DNA-binding domain"/>
    <property type="match status" value="1"/>
</dbReference>
<reference evidence="10" key="2">
    <citation type="journal article" date="2021" name="Syst. Appl. Microbiol.">
        <title>Roseomonas hellenica sp. nov., isolated from roots of wild-growing Alkanna tinctoria.</title>
        <authorList>
            <person name="Rat A."/>
            <person name="Naranjo H.D."/>
            <person name="Lebbe L."/>
            <person name="Cnockaert M."/>
            <person name="Krigas N."/>
            <person name="Grigoriadou K."/>
            <person name="Maloupa E."/>
            <person name="Willems A."/>
        </authorList>
    </citation>
    <scope>NUCLEOTIDE SEQUENCE</scope>
    <source>
        <strain evidence="10">LMG 28251</strain>
    </source>
</reference>
<keyword evidence="1 6" id="KW-0597">Phosphoprotein</keyword>
<evidence type="ECO:0000259" key="9">
    <source>
        <dbReference type="PROSITE" id="PS51755"/>
    </source>
</evidence>
<protein>
    <submittedName>
        <fullName evidence="10">Response regulator transcription factor</fullName>
    </submittedName>
</protein>
<dbReference type="SMART" id="SM00862">
    <property type="entry name" value="Trans_reg_C"/>
    <property type="match status" value="1"/>
</dbReference>
<dbReference type="GO" id="GO:0000156">
    <property type="term" value="F:phosphorelay response regulator activity"/>
    <property type="evidence" value="ECO:0007669"/>
    <property type="project" value="TreeGrafter"/>
</dbReference>
<dbReference type="AlphaFoldDB" id="A0AAF1JZG4"/>
<comment type="caution">
    <text evidence="10">The sequence shown here is derived from an EMBL/GenBank/DDBJ whole genome shotgun (WGS) entry which is preliminary data.</text>
</comment>
<gene>
    <name evidence="10" type="ORF">GXW79_11740</name>
</gene>
<name>A0AAF1JZG4_9PROT</name>
<dbReference type="GO" id="GO:0032993">
    <property type="term" value="C:protein-DNA complex"/>
    <property type="evidence" value="ECO:0007669"/>
    <property type="project" value="TreeGrafter"/>
</dbReference>
<dbReference type="EMBL" id="JAAEDH010000012">
    <property type="protein sequence ID" value="MBR0655748.1"/>
    <property type="molecule type" value="Genomic_DNA"/>
</dbReference>
<reference evidence="10" key="1">
    <citation type="submission" date="2020-01" db="EMBL/GenBank/DDBJ databases">
        <authorList>
            <person name="Rat A."/>
        </authorList>
    </citation>
    <scope>NUCLEOTIDE SEQUENCE</scope>
    <source>
        <strain evidence="10">LMG 28251</strain>
    </source>
</reference>
<dbReference type="InterPro" id="IPR011006">
    <property type="entry name" value="CheY-like_superfamily"/>
</dbReference>
<keyword evidence="4 7" id="KW-0238">DNA-binding</keyword>
<feature type="domain" description="OmpR/PhoB-type" evidence="9">
    <location>
        <begin position="139"/>
        <end position="239"/>
    </location>
</feature>
<evidence type="ECO:0000259" key="8">
    <source>
        <dbReference type="PROSITE" id="PS50110"/>
    </source>
</evidence>
<organism evidence="10 11">
    <name type="scientific">Plastoroseomonas arctica</name>
    <dbReference type="NCBI Taxonomy" id="1509237"/>
    <lineage>
        <taxon>Bacteria</taxon>
        <taxon>Pseudomonadati</taxon>
        <taxon>Pseudomonadota</taxon>
        <taxon>Alphaproteobacteria</taxon>
        <taxon>Acetobacterales</taxon>
        <taxon>Acetobacteraceae</taxon>
        <taxon>Plastoroseomonas</taxon>
    </lineage>
</organism>
<dbReference type="Proteomes" id="UP001196068">
    <property type="component" value="Unassembled WGS sequence"/>
</dbReference>
<evidence type="ECO:0000256" key="2">
    <source>
        <dbReference type="ARBA" id="ARBA00023012"/>
    </source>
</evidence>
<evidence type="ECO:0000256" key="5">
    <source>
        <dbReference type="ARBA" id="ARBA00023163"/>
    </source>
</evidence>
<dbReference type="GO" id="GO:0005829">
    <property type="term" value="C:cytosol"/>
    <property type="evidence" value="ECO:0007669"/>
    <property type="project" value="TreeGrafter"/>
</dbReference>
<dbReference type="Gene3D" id="3.40.50.2300">
    <property type="match status" value="1"/>
</dbReference>
<dbReference type="GO" id="GO:0006355">
    <property type="term" value="P:regulation of DNA-templated transcription"/>
    <property type="evidence" value="ECO:0007669"/>
    <property type="project" value="InterPro"/>
</dbReference>
<dbReference type="RefSeq" id="WP_211874585.1">
    <property type="nucleotide sequence ID" value="NZ_JAAEDH010000012.1"/>
</dbReference>
<evidence type="ECO:0000256" key="1">
    <source>
        <dbReference type="ARBA" id="ARBA00022553"/>
    </source>
</evidence>
<keyword evidence="5" id="KW-0804">Transcription</keyword>
<feature type="domain" description="Response regulatory" evidence="8">
    <location>
        <begin position="12"/>
        <end position="127"/>
    </location>
</feature>
<evidence type="ECO:0000256" key="3">
    <source>
        <dbReference type="ARBA" id="ARBA00023015"/>
    </source>
</evidence>
<feature type="DNA-binding region" description="OmpR/PhoB-type" evidence="7">
    <location>
        <begin position="139"/>
        <end position="239"/>
    </location>
</feature>
<dbReference type="PANTHER" id="PTHR48111">
    <property type="entry name" value="REGULATOR OF RPOS"/>
    <property type="match status" value="1"/>
</dbReference>
<dbReference type="GO" id="GO:0000976">
    <property type="term" value="F:transcription cis-regulatory region binding"/>
    <property type="evidence" value="ECO:0007669"/>
    <property type="project" value="TreeGrafter"/>
</dbReference>
<feature type="modified residue" description="4-aspartylphosphate" evidence="6">
    <location>
        <position position="62"/>
    </location>
</feature>
<proteinExistence type="predicted"/>
<dbReference type="InterPro" id="IPR036388">
    <property type="entry name" value="WH-like_DNA-bd_sf"/>
</dbReference>
<dbReference type="PROSITE" id="PS51755">
    <property type="entry name" value="OMPR_PHOB"/>
    <property type="match status" value="1"/>
</dbReference>
<dbReference type="SUPFAM" id="SSF52172">
    <property type="entry name" value="CheY-like"/>
    <property type="match status" value="1"/>
</dbReference>
<evidence type="ECO:0000313" key="11">
    <source>
        <dbReference type="Proteomes" id="UP001196068"/>
    </source>
</evidence>
<accession>A0AAF1JZG4</accession>
<sequence>MDQAVKLLRRPRLLIVDAEGPCLRDAVRALDAEGFAVAAAHDLATAWHRLSETPAPEALLLDASLAEAGLLATIRALGQQRPRLVLAVQTGAAQAEEEIILTELGADLYWAKPLAPRLAGARLRAALRRAAPGDTSPAPAGLPLGEGLQLEPESRAVRRADGTRIRLARSELALLRCLAKAGRGVARREDIAADVLGRIIAYGDRSVDNLVLGLRRKLGMDAEYGAIRAVRGVGYRLVAPDAAPSTRDQNRSVNPAFSR</sequence>